<dbReference type="InterPro" id="IPR036691">
    <property type="entry name" value="Endo/exonu/phosph_ase_sf"/>
</dbReference>
<organism evidence="16">
    <name type="scientific">Henneguya salminicola</name>
    <name type="common">Myxosporean</name>
    <dbReference type="NCBI Taxonomy" id="69463"/>
    <lineage>
        <taxon>Eukaryota</taxon>
        <taxon>Metazoa</taxon>
        <taxon>Cnidaria</taxon>
        <taxon>Myxozoa</taxon>
        <taxon>Myxosporea</taxon>
        <taxon>Bivalvulida</taxon>
        <taxon>Platysporina</taxon>
        <taxon>Myxobolidae</taxon>
        <taxon>Henneguya</taxon>
    </lineage>
</organism>
<comment type="similarity">
    <text evidence="4">Belongs to the neutral sphingomyelinase family.</text>
</comment>
<proteinExistence type="inferred from homology"/>
<evidence type="ECO:0000256" key="13">
    <source>
        <dbReference type="ARBA" id="ARBA00023136"/>
    </source>
</evidence>
<evidence type="ECO:0000256" key="5">
    <source>
        <dbReference type="ARBA" id="ARBA00012369"/>
    </source>
</evidence>
<dbReference type="SUPFAM" id="SSF56219">
    <property type="entry name" value="DNase I-like"/>
    <property type="match status" value="1"/>
</dbReference>
<evidence type="ECO:0000256" key="10">
    <source>
        <dbReference type="ARBA" id="ARBA00022919"/>
    </source>
</evidence>
<dbReference type="InterPro" id="IPR038772">
    <property type="entry name" value="Sph/SMPD2-like"/>
</dbReference>
<dbReference type="InterPro" id="IPR005135">
    <property type="entry name" value="Endo/exonuclease/phosphatase"/>
</dbReference>
<evidence type="ECO:0000256" key="6">
    <source>
        <dbReference type="ARBA" id="ARBA00022692"/>
    </source>
</evidence>
<sequence>MDLIYKKFKKINRFCHYFYSGFIGSGLAIISKYFIQNSIFFLYPDQGTPFDLGGDWYAGKGIALYELKHSSKLITVINTHVNARYEFSPNTEIRTLQMLFLSTIIKKLTDPDQPLIVAGDLNTEANEYAFQYLISHCILHDSFEKNKNTKVVCTTNDPDNIYCGKDTDPPRRIDYILHGDSLKCVSYSISFTYDCVNKINYSDHNAVEAILELNGLLCFYEL</sequence>
<keyword evidence="10" id="KW-0746">Sphingolipid metabolism</keyword>
<evidence type="ECO:0000256" key="1">
    <source>
        <dbReference type="ARBA" id="ARBA00004141"/>
    </source>
</evidence>
<dbReference type="GO" id="GO:0006665">
    <property type="term" value="P:sphingolipid metabolic process"/>
    <property type="evidence" value="ECO:0007669"/>
    <property type="project" value="UniProtKB-KW"/>
</dbReference>
<reference evidence="16" key="1">
    <citation type="submission" date="2018-11" db="EMBL/GenBank/DDBJ databases">
        <title>Henneguya salminicola genome and transcriptome.</title>
        <authorList>
            <person name="Yahalomi D."/>
            <person name="Atkinson S.D."/>
            <person name="Neuhof M."/>
            <person name="Chang E.S."/>
            <person name="Philippe H."/>
            <person name="Cartwright P."/>
            <person name="Bartholomew J.L."/>
            <person name="Huchon D."/>
        </authorList>
    </citation>
    <scope>NUCLEOTIDE SEQUENCE</scope>
    <source>
        <strain evidence="16">Hz1</strain>
        <tissue evidence="16">Whole</tissue>
    </source>
</reference>
<keyword evidence="13 14" id="KW-0472">Membrane</keyword>
<dbReference type="PANTHER" id="PTHR16320:SF24">
    <property type="entry name" value="PHOSPHODIESTERASE, PUTATIVE-RELATED"/>
    <property type="match status" value="1"/>
</dbReference>
<evidence type="ECO:0000256" key="7">
    <source>
        <dbReference type="ARBA" id="ARBA00022723"/>
    </source>
</evidence>
<comment type="pathway">
    <text evidence="3">Sphingolipid metabolism.</text>
</comment>
<dbReference type="GO" id="GO:0046872">
    <property type="term" value="F:metal ion binding"/>
    <property type="evidence" value="ECO:0007669"/>
    <property type="project" value="UniProtKB-KW"/>
</dbReference>
<evidence type="ECO:0000256" key="4">
    <source>
        <dbReference type="ARBA" id="ARBA00006335"/>
    </source>
</evidence>
<keyword evidence="8" id="KW-0378">Hydrolase</keyword>
<keyword evidence="7" id="KW-0479">Metal-binding</keyword>
<keyword evidence="12" id="KW-0443">Lipid metabolism</keyword>
<feature type="transmembrane region" description="Helical" evidence="14">
    <location>
        <begin position="14"/>
        <end position="35"/>
    </location>
</feature>
<dbReference type="OrthoDB" id="387657at2759"/>
<evidence type="ECO:0000259" key="15">
    <source>
        <dbReference type="Pfam" id="PF03372"/>
    </source>
</evidence>
<keyword evidence="6 14" id="KW-0812">Transmembrane</keyword>
<keyword evidence="9" id="KW-0460">Magnesium</keyword>
<dbReference type="Gene3D" id="3.60.10.10">
    <property type="entry name" value="Endonuclease/exonuclease/phosphatase"/>
    <property type="match status" value="1"/>
</dbReference>
<comment type="pathway">
    <text evidence="2">Lipid metabolism; sphingolipid metabolism.</text>
</comment>
<comment type="subcellular location">
    <subcellularLocation>
        <location evidence="1">Membrane</location>
        <topology evidence="1">Multi-pass membrane protein</topology>
    </subcellularLocation>
</comment>
<name>A0A6G3MG48_HENSL</name>
<accession>A0A6G3MG48</accession>
<evidence type="ECO:0000256" key="12">
    <source>
        <dbReference type="ARBA" id="ARBA00023098"/>
    </source>
</evidence>
<dbReference type="GO" id="GO:0016020">
    <property type="term" value="C:membrane"/>
    <property type="evidence" value="ECO:0007669"/>
    <property type="project" value="UniProtKB-SubCell"/>
</dbReference>
<evidence type="ECO:0000256" key="3">
    <source>
        <dbReference type="ARBA" id="ARBA00004991"/>
    </source>
</evidence>
<evidence type="ECO:0000256" key="11">
    <source>
        <dbReference type="ARBA" id="ARBA00022989"/>
    </source>
</evidence>
<dbReference type="AlphaFoldDB" id="A0A6G3MG48"/>
<evidence type="ECO:0000256" key="14">
    <source>
        <dbReference type="SAM" id="Phobius"/>
    </source>
</evidence>
<dbReference type="PANTHER" id="PTHR16320">
    <property type="entry name" value="SPHINGOMYELINASE FAMILY MEMBER"/>
    <property type="match status" value="1"/>
</dbReference>
<dbReference type="EMBL" id="GHBP01002075">
    <property type="protein sequence ID" value="NDJ92987.1"/>
    <property type="molecule type" value="Transcribed_RNA"/>
</dbReference>
<dbReference type="EC" id="3.1.4.12" evidence="5"/>
<protein>
    <recommendedName>
        <fullName evidence="5">sphingomyelin phosphodiesterase</fullName>
        <ecNumber evidence="5">3.1.4.12</ecNumber>
    </recommendedName>
</protein>
<feature type="domain" description="Endonuclease/exonuclease/phosphatase" evidence="15">
    <location>
        <begin position="16"/>
        <end position="204"/>
    </location>
</feature>
<evidence type="ECO:0000256" key="8">
    <source>
        <dbReference type="ARBA" id="ARBA00022801"/>
    </source>
</evidence>
<keyword evidence="11 14" id="KW-1133">Transmembrane helix</keyword>
<evidence type="ECO:0000256" key="9">
    <source>
        <dbReference type="ARBA" id="ARBA00022842"/>
    </source>
</evidence>
<dbReference type="Pfam" id="PF03372">
    <property type="entry name" value="Exo_endo_phos"/>
    <property type="match status" value="1"/>
</dbReference>
<dbReference type="GO" id="GO:0004767">
    <property type="term" value="F:sphingomyelin phosphodiesterase activity"/>
    <property type="evidence" value="ECO:0007669"/>
    <property type="project" value="UniProtKB-EC"/>
</dbReference>
<evidence type="ECO:0000256" key="2">
    <source>
        <dbReference type="ARBA" id="ARBA00004760"/>
    </source>
</evidence>
<evidence type="ECO:0000313" key="16">
    <source>
        <dbReference type="EMBL" id="NDJ92987.1"/>
    </source>
</evidence>